<evidence type="ECO:0008006" key="8">
    <source>
        <dbReference type="Google" id="ProtNLM"/>
    </source>
</evidence>
<sequence>MIWAIVFLVVIIIQRLVEVAIAKSNEKWMKSQGAREFGQSHYRLMVLMHTAFFVCLITEGLWLEPTMSSLWPIWISLFILTQMARIWVLTSLGKYWNTKIIVLPNAKVVSKGPYRFVRHPNYVIVTMELIIIPLAFNAFVTLFLFAILNQIILTIRIQEEEKALMAITNYEEEMKSKFKGVLLPPDVER</sequence>
<dbReference type="InterPro" id="IPR052527">
    <property type="entry name" value="Metal_cation-efflux_comp"/>
</dbReference>
<dbReference type="AlphaFoldDB" id="A0A7S8CBA5"/>
<dbReference type="RefSeq" id="WP_239674178.1">
    <property type="nucleotide sequence ID" value="NZ_CP049742.1"/>
</dbReference>
<dbReference type="Gene3D" id="1.20.120.1630">
    <property type="match status" value="1"/>
</dbReference>
<feature type="transmembrane region" description="Helical" evidence="5">
    <location>
        <begin position="46"/>
        <end position="63"/>
    </location>
</feature>
<dbReference type="EMBL" id="CP049742">
    <property type="protein sequence ID" value="QPC46648.1"/>
    <property type="molecule type" value="Genomic_DNA"/>
</dbReference>
<dbReference type="KEGG" id="mcui:G8O30_06570"/>
<evidence type="ECO:0000256" key="4">
    <source>
        <dbReference type="ARBA" id="ARBA00023136"/>
    </source>
</evidence>
<protein>
    <recommendedName>
        <fullName evidence="8">Isoprenylcysteine carboxyl methyltransferase</fullName>
    </recommendedName>
</protein>
<keyword evidence="3 5" id="KW-1133">Transmembrane helix</keyword>
<dbReference type="PANTHER" id="PTHR43847">
    <property type="entry name" value="BLL3993 PROTEIN"/>
    <property type="match status" value="1"/>
</dbReference>
<gene>
    <name evidence="6" type="ORF">G8O30_06570</name>
</gene>
<dbReference type="Proteomes" id="UP000593626">
    <property type="component" value="Chromosome"/>
</dbReference>
<evidence type="ECO:0000313" key="7">
    <source>
        <dbReference type="Proteomes" id="UP000593626"/>
    </source>
</evidence>
<keyword evidence="4 5" id="KW-0472">Membrane</keyword>
<feature type="transmembrane region" description="Helical" evidence="5">
    <location>
        <begin position="122"/>
        <end position="148"/>
    </location>
</feature>
<comment type="subcellular location">
    <subcellularLocation>
        <location evidence="1">Membrane</location>
        <topology evidence="1">Multi-pass membrane protein</topology>
    </subcellularLocation>
</comment>
<organism evidence="6 7">
    <name type="scientific">Mangrovibacillus cuniculi</name>
    <dbReference type="NCBI Taxonomy" id="2593652"/>
    <lineage>
        <taxon>Bacteria</taxon>
        <taxon>Bacillati</taxon>
        <taxon>Bacillota</taxon>
        <taxon>Bacilli</taxon>
        <taxon>Bacillales</taxon>
        <taxon>Bacillaceae</taxon>
        <taxon>Mangrovibacillus</taxon>
    </lineage>
</organism>
<keyword evidence="7" id="KW-1185">Reference proteome</keyword>
<reference evidence="6 7" key="1">
    <citation type="submission" date="2019-07" db="EMBL/GenBank/DDBJ databases">
        <title>Genome sequence of 2 isolates from Red Sea Mangroves.</title>
        <authorList>
            <person name="Sefrji F."/>
            <person name="Michoud G."/>
            <person name="Merlino G."/>
            <person name="Daffonchio D."/>
        </authorList>
    </citation>
    <scope>NUCLEOTIDE SEQUENCE [LARGE SCALE GENOMIC DNA]</scope>
    <source>
        <strain evidence="6 7">R1DC41</strain>
    </source>
</reference>
<dbReference type="GO" id="GO:0016020">
    <property type="term" value="C:membrane"/>
    <property type="evidence" value="ECO:0007669"/>
    <property type="project" value="UniProtKB-SubCell"/>
</dbReference>
<evidence type="ECO:0000256" key="2">
    <source>
        <dbReference type="ARBA" id="ARBA00022692"/>
    </source>
</evidence>
<feature type="transmembrane region" description="Helical" evidence="5">
    <location>
        <begin position="70"/>
        <end position="88"/>
    </location>
</feature>
<dbReference type="PANTHER" id="PTHR43847:SF1">
    <property type="entry name" value="BLL3993 PROTEIN"/>
    <property type="match status" value="1"/>
</dbReference>
<dbReference type="InterPro" id="IPR007269">
    <property type="entry name" value="ICMT_MeTrfase"/>
</dbReference>
<evidence type="ECO:0000256" key="1">
    <source>
        <dbReference type="ARBA" id="ARBA00004141"/>
    </source>
</evidence>
<evidence type="ECO:0000313" key="6">
    <source>
        <dbReference type="EMBL" id="QPC46648.1"/>
    </source>
</evidence>
<keyword evidence="2 5" id="KW-0812">Transmembrane</keyword>
<proteinExistence type="predicted"/>
<dbReference type="GO" id="GO:0004671">
    <property type="term" value="F:protein C-terminal S-isoprenylcysteine carboxyl O-methyltransferase activity"/>
    <property type="evidence" value="ECO:0007669"/>
    <property type="project" value="InterPro"/>
</dbReference>
<evidence type="ECO:0000256" key="3">
    <source>
        <dbReference type="ARBA" id="ARBA00022989"/>
    </source>
</evidence>
<evidence type="ECO:0000256" key="5">
    <source>
        <dbReference type="SAM" id="Phobius"/>
    </source>
</evidence>
<name>A0A7S8CBA5_9BACI</name>
<accession>A0A7S8CBA5</accession>
<dbReference type="Pfam" id="PF04140">
    <property type="entry name" value="ICMT"/>
    <property type="match status" value="1"/>
</dbReference>